<dbReference type="VEuPathDB" id="FungiDB:H310_13878"/>
<proteinExistence type="predicted"/>
<protein>
    <submittedName>
        <fullName evidence="1">Uncharacterized protein</fullName>
    </submittedName>
</protein>
<sequence length="155" mass="17260">MDTLMLCCLGCRRQSRRTNVLIAHFEGINAVYPGTVYMCLVNGRDEIVAQKAAADSTSVHLLRPEELPNVISTLRRSVALFANTLHHPDTAPHHAVHIKGDRHVFSSYGLPNHYVLAFYTVMPTDAIASWNCTAADVRLESILQDLSRLLDQHPS</sequence>
<dbReference type="OrthoDB" id="71311at2759"/>
<dbReference type="AlphaFoldDB" id="A0A024TBT8"/>
<organism evidence="1">
    <name type="scientific">Aphanomyces invadans</name>
    <dbReference type="NCBI Taxonomy" id="157072"/>
    <lineage>
        <taxon>Eukaryota</taxon>
        <taxon>Sar</taxon>
        <taxon>Stramenopiles</taxon>
        <taxon>Oomycota</taxon>
        <taxon>Saprolegniomycetes</taxon>
        <taxon>Saprolegniales</taxon>
        <taxon>Verrucalvaceae</taxon>
        <taxon>Aphanomyces</taxon>
    </lineage>
</organism>
<gene>
    <name evidence="1" type="ORF">H310_13878</name>
</gene>
<accession>A0A024TBT8</accession>
<reference evidence="1" key="1">
    <citation type="submission" date="2013-12" db="EMBL/GenBank/DDBJ databases">
        <title>The Genome Sequence of Aphanomyces invadans NJM9701.</title>
        <authorList>
            <consortium name="The Broad Institute Genomics Platform"/>
            <person name="Russ C."/>
            <person name="Tyler B."/>
            <person name="van West P."/>
            <person name="Dieguez-Uribeondo J."/>
            <person name="Young S.K."/>
            <person name="Zeng Q."/>
            <person name="Gargeya S."/>
            <person name="Fitzgerald M."/>
            <person name="Abouelleil A."/>
            <person name="Alvarado L."/>
            <person name="Chapman S.B."/>
            <person name="Gainer-Dewar J."/>
            <person name="Goldberg J."/>
            <person name="Griggs A."/>
            <person name="Gujja S."/>
            <person name="Hansen M."/>
            <person name="Howarth C."/>
            <person name="Imamovic A."/>
            <person name="Ireland A."/>
            <person name="Larimer J."/>
            <person name="McCowan C."/>
            <person name="Murphy C."/>
            <person name="Pearson M."/>
            <person name="Poon T.W."/>
            <person name="Priest M."/>
            <person name="Roberts A."/>
            <person name="Saif S."/>
            <person name="Shea T."/>
            <person name="Sykes S."/>
            <person name="Wortman J."/>
            <person name="Nusbaum C."/>
            <person name="Birren B."/>
        </authorList>
    </citation>
    <scope>NUCLEOTIDE SEQUENCE [LARGE SCALE GENOMIC DNA]</scope>
    <source>
        <strain evidence="1">NJM9701</strain>
    </source>
</reference>
<dbReference type="GeneID" id="20090928"/>
<name>A0A024TBT8_9STRA</name>
<dbReference type="RefSeq" id="XP_008879749.1">
    <property type="nucleotide sequence ID" value="XM_008881527.1"/>
</dbReference>
<dbReference type="EMBL" id="KI914008">
    <property type="protein sequence ID" value="ETV91630.1"/>
    <property type="molecule type" value="Genomic_DNA"/>
</dbReference>
<evidence type="ECO:0000313" key="1">
    <source>
        <dbReference type="EMBL" id="ETV91630.1"/>
    </source>
</evidence>